<dbReference type="HAMAP" id="MF_00213">
    <property type="entry name" value="HypA_HybF"/>
    <property type="match status" value="1"/>
</dbReference>
<dbReference type="PANTHER" id="PTHR34535">
    <property type="entry name" value="HYDROGENASE MATURATION FACTOR HYPA"/>
    <property type="match status" value="1"/>
</dbReference>
<evidence type="ECO:0000313" key="5">
    <source>
        <dbReference type="EMBL" id="QDV35372.1"/>
    </source>
</evidence>
<dbReference type="PANTHER" id="PTHR34535:SF3">
    <property type="entry name" value="HYDROGENASE MATURATION FACTOR HYPA"/>
    <property type="match status" value="1"/>
</dbReference>
<dbReference type="Proteomes" id="UP000317835">
    <property type="component" value="Chromosome"/>
</dbReference>
<dbReference type="GO" id="GO:0051604">
    <property type="term" value="P:protein maturation"/>
    <property type="evidence" value="ECO:0007669"/>
    <property type="project" value="InterPro"/>
</dbReference>
<accession>A0A518H3F8</accession>
<dbReference type="EMBL" id="CP036426">
    <property type="protein sequence ID" value="QDV35372.1"/>
    <property type="molecule type" value="Genomic_DNA"/>
</dbReference>
<keyword evidence="3 4" id="KW-0862">Zinc</keyword>
<protein>
    <recommendedName>
        <fullName evidence="4">Hydrogenase maturation factor HypA</fullName>
    </recommendedName>
</protein>
<feature type="binding site" evidence="4">
    <location>
        <position position="2"/>
    </location>
    <ligand>
        <name>Ni(2+)</name>
        <dbReference type="ChEBI" id="CHEBI:49786"/>
    </ligand>
</feature>
<gene>
    <name evidence="4" type="primary">hypA</name>
    <name evidence="5" type="ORF">ElP_32750</name>
</gene>
<sequence>MHELSIALAILDAASEEAARLDGARVLAIHLRFGPLSGVVEEALRSAFELAREGTPFGETSLVFEAVPLVAFCPSCDAERPVASIRHLRCAECGGPASHVVRGRELEVVALEVEP</sequence>
<dbReference type="OrthoDB" id="9800361at2"/>
<evidence type="ECO:0000256" key="1">
    <source>
        <dbReference type="ARBA" id="ARBA00022596"/>
    </source>
</evidence>
<keyword evidence="1 4" id="KW-0533">Nickel</keyword>
<evidence type="ECO:0000313" key="6">
    <source>
        <dbReference type="Proteomes" id="UP000317835"/>
    </source>
</evidence>
<dbReference type="GO" id="GO:0016151">
    <property type="term" value="F:nickel cation binding"/>
    <property type="evidence" value="ECO:0007669"/>
    <property type="project" value="UniProtKB-UniRule"/>
</dbReference>
<dbReference type="Gene3D" id="3.30.2320.80">
    <property type="match status" value="1"/>
</dbReference>
<evidence type="ECO:0000256" key="4">
    <source>
        <dbReference type="HAMAP-Rule" id="MF_00213"/>
    </source>
</evidence>
<organism evidence="5 6">
    <name type="scientific">Tautonia plasticadhaerens</name>
    <dbReference type="NCBI Taxonomy" id="2527974"/>
    <lineage>
        <taxon>Bacteria</taxon>
        <taxon>Pseudomonadati</taxon>
        <taxon>Planctomycetota</taxon>
        <taxon>Planctomycetia</taxon>
        <taxon>Isosphaerales</taxon>
        <taxon>Isosphaeraceae</taxon>
        <taxon>Tautonia</taxon>
    </lineage>
</organism>
<dbReference type="RefSeq" id="WP_145270926.1">
    <property type="nucleotide sequence ID" value="NZ_CP036426.1"/>
</dbReference>
<keyword evidence="6" id="KW-1185">Reference proteome</keyword>
<dbReference type="GO" id="GO:0008270">
    <property type="term" value="F:zinc ion binding"/>
    <property type="evidence" value="ECO:0007669"/>
    <property type="project" value="UniProtKB-UniRule"/>
</dbReference>
<reference evidence="5 6" key="1">
    <citation type="submission" date="2019-02" db="EMBL/GenBank/DDBJ databases">
        <title>Deep-cultivation of Planctomycetes and their phenomic and genomic characterization uncovers novel biology.</title>
        <authorList>
            <person name="Wiegand S."/>
            <person name="Jogler M."/>
            <person name="Boedeker C."/>
            <person name="Pinto D."/>
            <person name="Vollmers J."/>
            <person name="Rivas-Marin E."/>
            <person name="Kohn T."/>
            <person name="Peeters S.H."/>
            <person name="Heuer A."/>
            <person name="Rast P."/>
            <person name="Oberbeckmann S."/>
            <person name="Bunk B."/>
            <person name="Jeske O."/>
            <person name="Meyerdierks A."/>
            <person name="Storesund J.E."/>
            <person name="Kallscheuer N."/>
            <person name="Luecker S."/>
            <person name="Lage O.M."/>
            <person name="Pohl T."/>
            <person name="Merkel B.J."/>
            <person name="Hornburger P."/>
            <person name="Mueller R.-W."/>
            <person name="Bruemmer F."/>
            <person name="Labrenz M."/>
            <person name="Spormann A.M."/>
            <person name="Op den Camp H."/>
            <person name="Overmann J."/>
            <person name="Amann R."/>
            <person name="Jetten M.S.M."/>
            <person name="Mascher T."/>
            <person name="Medema M.H."/>
            <person name="Devos D.P."/>
            <person name="Kaster A.-K."/>
            <person name="Ovreas L."/>
            <person name="Rohde M."/>
            <person name="Galperin M.Y."/>
            <person name="Jogler C."/>
        </authorList>
    </citation>
    <scope>NUCLEOTIDE SEQUENCE [LARGE SCALE GENOMIC DNA]</scope>
    <source>
        <strain evidence="5 6">ElP</strain>
    </source>
</reference>
<dbReference type="PIRSF" id="PIRSF004761">
    <property type="entry name" value="Hydrgn_mat_HypA"/>
    <property type="match status" value="1"/>
</dbReference>
<feature type="binding site" evidence="4">
    <location>
        <position position="76"/>
    </location>
    <ligand>
        <name>Zn(2+)</name>
        <dbReference type="ChEBI" id="CHEBI:29105"/>
    </ligand>
</feature>
<dbReference type="Pfam" id="PF01155">
    <property type="entry name" value="HypA"/>
    <property type="match status" value="1"/>
</dbReference>
<evidence type="ECO:0000256" key="2">
    <source>
        <dbReference type="ARBA" id="ARBA00022723"/>
    </source>
</evidence>
<feature type="binding site" evidence="4">
    <location>
        <position position="90"/>
    </location>
    <ligand>
        <name>Zn(2+)</name>
        <dbReference type="ChEBI" id="CHEBI:29105"/>
    </ligand>
</feature>
<proteinExistence type="inferred from homology"/>
<keyword evidence="2 4" id="KW-0479">Metal-binding</keyword>
<feature type="binding site" evidence="4">
    <location>
        <position position="73"/>
    </location>
    <ligand>
        <name>Zn(2+)</name>
        <dbReference type="ChEBI" id="CHEBI:29105"/>
    </ligand>
</feature>
<dbReference type="AlphaFoldDB" id="A0A518H3F8"/>
<evidence type="ECO:0000256" key="3">
    <source>
        <dbReference type="ARBA" id="ARBA00022833"/>
    </source>
</evidence>
<comment type="similarity">
    <text evidence="4">Belongs to the HypA/HybF family.</text>
</comment>
<dbReference type="InterPro" id="IPR000688">
    <property type="entry name" value="HypA/HybF"/>
</dbReference>
<dbReference type="KEGG" id="tpla:ElP_32750"/>
<comment type="function">
    <text evidence="4">Involved in the maturation of [NiFe] hydrogenases. Required for nickel insertion into the metal center of the hydrogenase.</text>
</comment>
<feature type="binding site" evidence="4">
    <location>
        <position position="93"/>
    </location>
    <ligand>
        <name>Zn(2+)</name>
        <dbReference type="ChEBI" id="CHEBI:29105"/>
    </ligand>
</feature>
<name>A0A518H3F8_9BACT</name>